<gene>
    <name evidence="6" type="primary">trmL</name>
    <name evidence="8" type="ORF">V0U35_05620</name>
</gene>
<keyword evidence="1 6" id="KW-0963">Cytoplasm</keyword>
<dbReference type="GO" id="GO:0008168">
    <property type="term" value="F:methyltransferase activity"/>
    <property type="evidence" value="ECO:0007669"/>
    <property type="project" value="UniProtKB-KW"/>
</dbReference>
<evidence type="ECO:0000256" key="6">
    <source>
        <dbReference type="HAMAP-Rule" id="MF_01885"/>
    </source>
</evidence>
<keyword evidence="3 6" id="KW-0808">Transferase</keyword>
<dbReference type="Proteomes" id="UP001310692">
    <property type="component" value="Unassembled WGS sequence"/>
</dbReference>
<feature type="binding site" evidence="6">
    <location>
        <position position="127"/>
    </location>
    <ligand>
        <name>S-adenosyl-L-methionine</name>
        <dbReference type="ChEBI" id="CHEBI:59789"/>
    </ligand>
</feature>
<keyword evidence="9" id="KW-1185">Reference proteome</keyword>
<feature type="binding site" evidence="6">
    <location>
        <position position="99"/>
    </location>
    <ligand>
        <name>S-adenosyl-L-methionine</name>
        <dbReference type="ChEBI" id="CHEBI:59789"/>
    </ligand>
</feature>
<reference evidence="8 9" key="1">
    <citation type="submission" date="2024-01" db="EMBL/GenBank/DDBJ databases">
        <title>Hyphobacterium bacterium isolated from marine sediment.</title>
        <authorList>
            <person name="Zhao S."/>
        </authorList>
    </citation>
    <scope>NUCLEOTIDE SEQUENCE [LARGE SCALE GENOMIC DNA]</scope>
    <source>
        <strain evidence="8 9">Y60-23</strain>
    </source>
</reference>
<comment type="subcellular location">
    <subcellularLocation>
        <location evidence="6">Cytoplasm</location>
    </subcellularLocation>
</comment>
<name>A0ABU7LX55_9PROT</name>
<comment type="caution">
    <text evidence="6">Lacks conserved residue(s) required for the propagation of feature annotation.</text>
</comment>
<dbReference type="SUPFAM" id="SSF75217">
    <property type="entry name" value="alpha/beta knot"/>
    <property type="match status" value="1"/>
</dbReference>
<dbReference type="CDD" id="cd18094">
    <property type="entry name" value="SpoU-like_TrmL"/>
    <property type="match status" value="1"/>
</dbReference>
<comment type="caution">
    <text evidence="8">The sequence shown here is derived from an EMBL/GenBank/DDBJ whole genome shotgun (WGS) entry which is preliminary data.</text>
</comment>
<dbReference type="PIRSF" id="PIRSF029256">
    <property type="entry name" value="SpoU_TrmH_prd"/>
    <property type="match status" value="1"/>
</dbReference>
<dbReference type="RefSeq" id="WP_330195694.1">
    <property type="nucleotide sequence ID" value="NZ_JAZDRO010000002.1"/>
</dbReference>
<proteinExistence type="inferred from homology"/>
<accession>A0ABU7LX55</accession>
<keyword evidence="4 6" id="KW-0949">S-adenosyl-L-methionine</keyword>
<keyword evidence="5 6" id="KW-0819">tRNA processing</keyword>
<dbReference type="PANTHER" id="PTHR42971">
    <property type="entry name" value="TRNA (CYTIDINE(34)-2'-O)-METHYLTRANSFERASE"/>
    <property type="match status" value="1"/>
</dbReference>
<organism evidence="8 9">
    <name type="scientific">Hyphobacterium marinum</name>
    <dbReference type="NCBI Taxonomy" id="3116574"/>
    <lineage>
        <taxon>Bacteria</taxon>
        <taxon>Pseudomonadati</taxon>
        <taxon>Pseudomonadota</taxon>
        <taxon>Alphaproteobacteria</taxon>
        <taxon>Maricaulales</taxon>
        <taxon>Maricaulaceae</taxon>
        <taxon>Hyphobacterium</taxon>
    </lineage>
</organism>
<dbReference type="EC" id="2.1.1.207" evidence="6"/>
<dbReference type="Pfam" id="PF00588">
    <property type="entry name" value="SpoU_methylase"/>
    <property type="match status" value="1"/>
</dbReference>
<sequence>MRLVFFQPDIPQNLGGAVRLSACFAAPLDIIEPCGFPLTDRSLKRAALDYGPLARLTRHDSWARYTAAPHHGRLVLFTTKGATDLWDFRFEPDDRLLFGRESAGVPDDVAAAADARVRIPIQEGARSLNVTVSAGIALAEAIRQTR</sequence>
<comment type="similarity">
    <text evidence="6">Belongs to the class IV-like SAM-binding methyltransferase superfamily. RNA methyltransferase TrmH family. TrmL subfamily.</text>
</comment>
<evidence type="ECO:0000256" key="4">
    <source>
        <dbReference type="ARBA" id="ARBA00022691"/>
    </source>
</evidence>
<evidence type="ECO:0000259" key="7">
    <source>
        <dbReference type="Pfam" id="PF00588"/>
    </source>
</evidence>
<keyword evidence="2 6" id="KW-0489">Methyltransferase</keyword>
<dbReference type="HAMAP" id="MF_01885">
    <property type="entry name" value="tRNA_methyltr_TrmL"/>
    <property type="match status" value="1"/>
</dbReference>
<dbReference type="EMBL" id="JAZDRO010000002">
    <property type="protein sequence ID" value="MEE2566153.1"/>
    <property type="molecule type" value="Genomic_DNA"/>
</dbReference>
<dbReference type="InterPro" id="IPR029026">
    <property type="entry name" value="tRNA_m1G_MTases_N"/>
</dbReference>
<evidence type="ECO:0000313" key="8">
    <source>
        <dbReference type="EMBL" id="MEE2566153.1"/>
    </source>
</evidence>
<feature type="binding site" evidence="6">
    <location>
        <position position="119"/>
    </location>
    <ligand>
        <name>S-adenosyl-L-methionine</name>
        <dbReference type="ChEBI" id="CHEBI:59789"/>
    </ligand>
</feature>
<comment type="subunit">
    <text evidence="6">Homodimer.</text>
</comment>
<feature type="domain" description="tRNA/rRNA methyltransferase SpoU type" evidence="7">
    <location>
        <begin position="2"/>
        <end position="138"/>
    </location>
</feature>
<evidence type="ECO:0000313" key="9">
    <source>
        <dbReference type="Proteomes" id="UP001310692"/>
    </source>
</evidence>
<dbReference type="InterPro" id="IPR029028">
    <property type="entry name" value="Alpha/beta_knot_MTases"/>
</dbReference>
<comment type="catalytic activity">
    <reaction evidence="6">
        <text>cytidine(34) in tRNA + S-adenosyl-L-methionine = 2'-O-methylcytidine(34) in tRNA + S-adenosyl-L-homocysteine + H(+)</text>
        <dbReference type="Rhea" id="RHEA:43084"/>
        <dbReference type="Rhea" id="RHEA-COMP:10331"/>
        <dbReference type="Rhea" id="RHEA-COMP:10332"/>
        <dbReference type="ChEBI" id="CHEBI:15378"/>
        <dbReference type="ChEBI" id="CHEBI:57856"/>
        <dbReference type="ChEBI" id="CHEBI:59789"/>
        <dbReference type="ChEBI" id="CHEBI:74495"/>
        <dbReference type="ChEBI" id="CHEBI:82748"/>
        <dbReference type="EC" id="2.1.1.207"/>
    </reaction>
</comment>
<dbReference type="Gene3D" id="3.40.1280.10">
    <property type="match status" value="1"/>
</dbReference>
<protein>
    <recommendedName>
        <fullName evidence="6">tRNA (cytidine(34)-2'-O)-methyltransferase</fullName>
        <ecNumber evidence="6">2.1.1.207</ecNumber>
    </recommendedName>
    <alternativeName>
        <fullName evidence="6">tRNA (cytidine/uridine-2'-O-)-methyltransferase TrmL</fullName>
    </alternativeName>
</protein>
<evidence type="ECO:0000256" key="3">
    <source>
        <dbReference type="ARBA" id="ARBA00022679"/>
    </source>
</evidence>
<evidence type="ECO:0000256" key="2">
    <source>
        <dbReference type="ARBA" id="ARBA00022603"/>
    </source>
</evidence>
<dbReference type="GO" id="GO:0032259">
    <property type="term" value="P:methylation"/>
    <property type="evidence" value="ECO:0007669"/>
    <property type="project" value="UniProtKB-KW"/>
</dbReference>
<dbReference type="InterPro" id="IPR016914">
    <property type="entry name" value="TrmL"/>
</dbReference>
<evidence type="ECO:0000256" key="5">
    <source>
        <dbReference type="ARBA" id="ARBA00022694"/>
    </source>
</evidence>
<evidence type="ECO:0000256" key="1">
    <source>
        <dbReference type="ARBA" id="ARBA00022490"/>
    </source>
</evidence>
<dbReference type="PANTHER" id="PTHR42971:SF1">
    <property type="entry name" value="TRNA (CYTIDINE(34)-2'-O)-METHYLTRANSFERASE"/>
    <property type="match status" value="1"/>
</dbReference>
<comment type="catalytic activity">
    <reaction evidence="6">
        <text>5-carboxymethylaminomethyluridine(34) in tRNA(Leu) + S-adenosyl-L-methionine = 5-carboxymethylaminomethyl-2'-O-methyluridine(34) in tRNA(Leu) + S-adenosyl-L-homocysteine + H(+)</text>
        <dbReference type="Rhea" id="RHEA:43088"/>
        <dbReference type="Rhea" id="RHEA-COMP:10333"/>
        <dbReference type="Rhea" id="RHEA-COMP:10334"/>
        <dbReference type="ChEBI" id="CHEBI:15378"/>
        <dbReference type="ChEBI" id="CHEBI:57856"/>
        <dbReference type="ChEBI" id="CHEBI:59789"/>
        <dbReference type="ChEBI" id="CHEBI:74508"/>
        <dbReference type="ChEBI" id="CHEBI:74511"/>
        <dbReference type="EC" id="2.1.1.207"/>
    </reaction>
</comment>
<dbReference type="InterPro" id="IPR001537">
    <property type="entry name" value="SpoU_MeTrfase"/>
</dbReference>
<comment type="function">
    <text evidence="6">Methylates the ribose at the nucleotide 34 wobble position in the two leucyl isoacceptors tRNA(Leu)(CmAA) and tRNA(Leu)(cmnm5UmAA). Catalyzes the methyl transfer from S-adenosyl-L-methionine to the 2'-OH of the wobble nucleotide.</text>
</comment>